<sequence>MVDTHPLYTQNLWHHDDINLWKALHGQNIKSLSLMENIGGLDVNHVELMSQSLSLLKHIATLLIYVKTFNNIQPPKSLKYLYLYCKPLLPSELRELVGTLSACKQTVESKLEFGCASFEVFSFKRIPPEECIAIKQELDTLKNVAVKRFRILDRMRKTNTCYDDAMSAWSVRDIGGVDDDNPADDNVEDKPFRTFVRYMDSEIMNRISMRLLIIPASKA</sequence>
<comment type="caution">
    <text evidence="1">The sequence shown here is derived from an EMBL/GenBank/DDBJ whole genome shotgun (WGS) entry which is preliminary data.</text>
</comment>
<reference evidence="1" key="1">
    <citation type="journal article" date="2019" name="bioRxiv">
        <title>The Genome of the Zebra Mussel, Dreissena polymorpha: A Resource for Invasive Species Research.</title>
        <authorList>
            <person name="McCartney M.A."/>
            <person name="Auch B."/>
            <person name="Kono T."/>
            <person name="Mallez S."/>
            <person name="Zhang Y."/>
            <person name="Obille A."/>
            <person name="Becker A."/>
            <person name="Abrahante J.E."/>
            <person name="Garbe J."/>
            <person name="Badalamenti J.P."/>
            <person name="Herman A."/>
            <person name="Mangelson H."/>
            <person name="Liachko I."/>
            <person name="Sullivan S."/>
            <person name="Sone E.D."/>
            <person name="Koren S."/>
            <person name="Silverstein K.A.T."/>
            <person name="Beckman K.B."/>
            <person name="Gohl D.M."/>
        </authorList>
    </citation>
    <scope>NUCLEOTIDE SEQUENCE</scope>
    <source>
        <strain evidence="1">Duluth1</strain>
        <tissue evidence="1">Whole animal</tissue>
    </source>
</reference>
<dbReference type="EMBL" id="JAIWYP010000006">
    <property type="protein sequence ID" value="KAH3805654.1"/>
    <property type="molecule type" value="Genomic_DNA"/>
</dbReference>
<dbReference type="AlphaFoldDB" id="A0A9D4JDE0"/>
<organism evidence="1 2">
    <name type="scientific">Dreissena polymorpha</name>
    <name type="common">Zebra mussel</name>
    <name type="synonym">Mytilus polymorpha</name>
    <dbReference type="NCBI Taxonomy" id="45954"/>
    <lineage>
        <taxon>Eukaryota</taxon>
        <taxon>Metazoa</taxon>
        <taxon>Spiralia</taxon>
        <taxon>Lophotrochozoa</taxon>
        <taxon>Mollusca</taxon>
        <taxon>Bivalvia</taxon>
        <taxon>Autobranchia</taxon>
        <taxon>Heteroconchia</taxon>
        <taxon>Euheterodonta</taxon>
        <taxon>Imparidentia</taxon>
        <taxon>Neoheterodontei</taxon>
        <taxon>Myida</taxon>
        <taxon>Dreissenoidea</taxon>
        <taxon>Dreissenidae</taxon>
        <taxon>Dreissena</taxon>
    </lineage>
</organism>
<dbReference type="Proteomes" id="UP000828390">
    <property type="component" value="Unassembled WGS sequence"/>
</dbReference>
<evidence type="ECO:0000313" key="2">
    <source>
        <dbReference type="Proteomes" id="UP000828390"/>
    </source>
</evidence>
<name>A0A9D4JDE0_DREPO</name>
<keyword evidence="2" id="KW-1185">Reference proteome</keyword>
<evidence type="ECO:0000313" key="1">
    <source>
        <dbReference type="EMBL" id="KAH3805654.1"/>
    </source>
</evidence>
<proteinExistence type="predicted"/>
<reference evidence="1" key="2">
    <citation type="submission" date="2020-11" db="EMBL/GenBank/DDBJ databases">
        <authorList>
            <person name="McCartney M.A."/>
            <person name="Auch B."/>
            <person name="Kono T."/>
            <person name="Mallez S."/>
            <person name="Becker A."/>
            <person name="Gohl D.M."/>
            <person name="Silverstein K.A.T."/>
            <person name="Koren S."/>
            <person name="Bechman K.B."/>
            <person name="Herman A."/>
            <person name="Abrahante J.E."/>
            <person name="Garbe J."/>
        </authorList>
    </citation>
    <scope>NUCLEOTIDE SEQUENCE</scope>
    <source>
        <strain evidence="1">Duluth1</strain>
        <tissue evidence="1">Whole animal</tissue>
    </source>
</reference>
<accession>A0A9D4JDE0</accession>
<protein>
    <submittedName>
        <fullName evidence="1">Uncharacterized protein</fullName>
    </submittedName>
</protein>
<gene>
    <name evidence="1" type="ORF">DPMN_133959</name>
</gene>